<keyword evidence="2" id="KW-1185">Reference proteome</keyword>
<dbReference type="Proteomes" id="UP000005824">
    <property type="component" value="Unassembled WGS sequence"/>
</dbReference>
<evidence type="ECO:0000313" key="2">
    <source>
        <dbReference type="Proteomes" id="UP000005824"/>
    </source>
</evidence>
<dbReference type="RefSeq" id="WP_006983695.1">
    <property type="nucleotide sequence ID" value="NZ_ABVL01000040.1"/>
</dbReference>
<dbReference type="InParanoid" id="B4DBT6"/>
<reference evidence="1 2" key="1">
    <citation type="journal article" date="2011" name="J. Bacteriol.">
        <title>Genome sequence of Chthoniobacter flavus Ellin428, an aerobic heterotrophic soil bacterium.</title>
        <authorList>
            <person name="Kant R."/>
            <person name="van Passel M.W."/>
            <person name="Palva A."/>
            <person name="Lucas S."/>
            <person name="Lapidus A."/>
            <person name="Glavina Del Rio T."/>
            <person name="Dalin E."/>
            <person name="Tice H."/>
            <person name="Bruce D."/>
            <person name="Goodwin L."/>
            <person name="Pitluck S."/>
            <person name="Larimer F.W."/>
            <person name="Land M.L."/>
            <person name="Hauser L."/>
            <person name="Sangwan P."/>
            <person name="de Vos W.M."/>
            <person name="Janssen P.H."/>
            <person name="Smidt H."/>
        </authorList>
    </citation>
    <scope>NUCLEOTIDE SEQUENCE [LARGE SCALE GENOMIC DNA]</scope>
    <source>
        <strain evidence="1 2">Ellin428</strain>
    </source>
</reference>
<dbReference type="AlphaFoldDB" id="B4DBT6"/>
<accession>B4DBT6</accession>
<dbReference type="EMBL" id="ABVL01000040">
    <property type="protein sequence ID" value="EDY16115.1"/>
    <property type="molecule type" value="Genomic_DNA"/>
</dbReference>
<proteinExistence type="predicted"/>
<evidence type="ECO:0000313" key="1">
    <source>
        <dbReference type="EMBL" id="EDY16115.1"/>
    </source>
</evidence>
<protein>
    <submittedName>
        <fullName evidence="1">Uncharacterized protein</fullName>
    </submittedName>
</protein>
<name>B4DBT6_9BACT</name>
<comment type="caution">
    <text evidence="1">The sequence shown here is derived from an EMBL/GenBank/DDBJ whole genome shotgun (WGS) entry which is preliminary data.</text>
</comment>
<gene>
    <name evidence="1" type="ORF">CfE428DRAFT_6377</name>
</gene>
<organism evidence="1 2">
    <name type="scientific">Chthoniobacter flavus Ellin428</name>
    <dbReference type="NCBI Taxonomy" id="497964"/>
    <lineage>
        <taxon>Bacteria</taxon>
        <taxon>Pseudomonadati</taxon>
        <taxon>Verrucomicrobiota</taxon>
        <taxon>Spartobacteria</taxon>
        <taxon>Chthoniobacterales</taxon>
        <taxon>Chthoniobacteraceae</taxon>
        <taxon>Chthoniobacter</taxon>
    </lineage>
</organism>
<sequence length="117" mass="12945">MKSVVTPFSRLETVKKVPANYANDTNGRIFFIGVIGVIRGPKNLAAALFHSLLGILAKPTSRTPPQMLPSQRRADAVQNDVRHPLLHGRIPAIHLVSTTFTFEPAFRSHDVLYIGNF</sequence>